<dbReference type="PROSITE" id="PS51257">
    <property type="entry name" value="PROKAR_LIPOPROTEIN"/>
    <property type="match status" value="1"/>
</dbReference>
<protein>
    <submittedName>
        <fullName evidence="3">Signal peptidase</fullName>
    </submittedName>
</protein>
<feature type="transmembrane region" description="Helical" evidence="2">
    <location>
        <begin position="147"/>
        <end position="165"/>
    </location>
</feature>
<dbReference type="RefSeq" id="WP_185842876.1">
    <property type="nucleotide sequence ID" value="NZ_BAABLH010000008.1"/>
</dbReference>
<keyword evidence="2" id="KW-0812">Transmembrane</keyword>
<feature type="transmembrane region" description="Helical" evidence="2">
    <location>
        <begin position="373"/>
        <end position="395"/>
    </location>
</feature>
<comment type="caution">
    <text evidence="3">The sequence shown here is derived from an EMBL/GenBank/DDBJ whole genome shotgun (WGS) entry which is preliminary data.</text>
</comment>
<dbReference type="EMBL" id="VFPE01000001">
    <property type="protein sequence ID" value="TQM33884.1"/>
    <property type="molecule type" value="Genomic_DNA"/>
</dbReference>
<evidence type="ECO:0000313" key="4">
    <source>
        <dbReference type="Proteomes" id="UP000320235"/>
    </source>
</evidence>
<evidence type="ECO:0000256" key="2">
    <source>
        <dbReference type="SAM" id="Phobius"/>
    </source>
</evidence>
<evidence type="ECO:0000256" key="1">
    <source>
        <dbReference type="SAM" id="MobiDB-lite"/>
    </source>
</evidence>
<accession>A0A543FJJ6</accession>
<gene>
    <name evidence="3" type="ORF">FB391_0170</name>
</gene>
<dbReference type="Proteomes" id="UP000320235">
    <property type="component" value="Unassembled WGS sequence"/>
</dbReference>
<organism evidence="3 4">
    <name type="scientific">Microbacterium kyungheense</name>
    <dbReference type="NCBI Taxonomy" id="1263636"/>
    <lineage>
        <taxon>Bacteria</taxon>
        <taxon>Bacillati</taxon>
        <taxon>Actinomycetota</taxon>
        <taxon>Actinomycetes</taxon>
        <taxon>Micrococcales</taxon>
        <taxon>Microbacteriaceae</taxon>
        <taxon>Microbacterium</taxon>
    </lineage>
</organism>
<keyword evidence="4" id="KW-1185">Reference proteome</keyword>
<sequence>MARREGARRGWTAVADGGLTVAAVLGAACIVLAIAAVLFDVRIVLFRTGSMEPTIPAGSAALVRGIPAADVGVGDVVMVEREGELPITHRVVAVAAVPGAPDARSITMRGDANATDDPAPYEVTHVRRVLFSVAGAAPVLAAAGSPWVLGGLTLAATTLIVVVFWPRRRRGVAASTDPAAGGDTGEGGTRRARRASGVGAAIVLVAGAAVFGAAPPARAAPVDTETIVQGEVIRLTSIESPQMRTLAPGTGAVWQVGVSADAASPGIITVSLAGTAAAPSPLRLEVSGCPVRWTSDRCPESAVLVADSAVPTDGTPRVLRTMPDDAQLWLRILVSMPSDAGPVVPEVHLTVRATGAGDAVSTGPGGGLAATGLGAPLGAAAVGVVLLAIGAGVALRVRRRT</sequence>
<reference evidence="3 4" key="1">
    <citation type="submission" date="2019-06" db="EMBL/GenBank/DDBJ databases">
        <title>Sequencing the genomes of 1000 actinobacteria strains.</title>
        <authorList>
            <person name="Klenk H.-P."/>
        </authorList>
    </citation>
    <scope>NUCLEOTIDE SEQUENCE [LARGE SCALE GENOMIC DNA]</scope>
    <source>
        <strain evidence="3 4">DSM 105492</strain>
    </source>
</reference>
<feature type="region of interest" description="Disordered" evidence="1">
    <location>
        <begin position="173"/>
        <end position="192"/>
    </location>
</feature>
<keyword evidence="2" id="KW-0472">Membrane</keyword>
<evidence type="ECO:0000313" key="3">
    <source>
        <dbReference type="EMBL" id="TQM33884.1"/>
    </source>
</evidence>
<feature type="transmembrane region" description="Helical" evidence="2">
    <location>
        <begin position="195"/>
        <end position="214"/>
    </location>
</feature>
<keyword evidence="2" id="KW-1133">Transmembrane helix</keyword>
<dbReference type="AlphaFoldDB" id="A0A543FJJ6"/>
<proteinExistence type="predicted"/>
<name>A0A543FJJ6_9MICO</name>
<feature type="transmembrane region" description="Helical" evidence="2">
    <location>
        <begin position="12"/>
        <end position="39"/>
    </location>
</feature>